<accession>A0A1Y1YJ99</accession>
<name>A0A1Y1YJ99_9PLEO</name>
<comment type="subcellular location">
    <subcellularLocation>
        <location evidence="1">Nucleus</location>
    </subcellularLocation>
</comment>
<evidence type="ECO:0000256" key="9">
    <source>
        <dbReference type="SAM" id="SignalP"/>
    </source>
</evidence>
<comment type="caution">
    <text evidence="11">The sequence shown here is derived from an EMBL/GenBank/DDBJ whole genome shotgun (WGS) entry which is preliminary data.</text>
</comment>
<evidence type="ECO:0000259" key="10">
    <source>
        <dbReference type="PROSITE" id="PS50157"/>
    </source>
</evidence>
<evidence type="ECO:0000256" key="2">
    <source>
        <dbReference type="ARBA" id="ARBA00022723"/>
    </source>
</evidence>
<dbReference type="InterPro" id="IPR036236">
    <property type="entry name" value="Znf_C2H2_sf"/>
</dbReference>
<dbReference type="PANTHER" id="PTHR24394">
    <property type="entry name" value="ZINC FINGER PROTEIN"/>
    <property type="match status" value="1"/>
</dbReference>
<dbReference type="STRING" id="1231657.A0A1Y1YJ99"/>
<keyword evidence="6" id="KW-0539">Nucleus</keyword>
<evidence type="ECO:0000256" key="1">
    <source>
        <dbReference type="ARBA" id="ARBA00004123"/>
    </source>
</evidence>
<evidence type="ECO:0000256" key="6">
    <source>
        <dbReference type="ARBA" id="ARBA00023242"/>
    </source>
</evidence>
<feature type="domain" description="C2H2-type" evidence="10">
    <location>
        <begin position="172"/>
        <end position="201"/>
    </location>
</feature>
<evidence type="ECO:0000256" key="3">
    <source>
        <dbReference type="ARBA" id="ARBA00022737"/>
    </source>
</evidence>
<dbReference type="Gene3D" id="3.30.160.60">
    <property type="entry name" value="Classic Zinc Finger"/>
    <property type="match status" value="2"/>
</dbReference>
<organism evidence="11 12">
    <name type="scientific">Clohesyomyces aquaticus</name>
    <dbReference type="NCBI Taxonomy" id="1231657"/>
    <lineage>
        <taxon>Eukaryota</taxon>
        <taxon>Fungi</taxon>
        <taxon>Dikarya</taxon>
        <taxon>Ascomycota</taxon>
        <taxon>Pezizomycotina</taxon>
        <taxon>Dothideomycetes</taxon>
        <taxon>Pleosporomycetidae</taxon>
        <taxon>Pleosporales</taxon>
        <taxon>Lindgomycetaceae</taxon>
        <taxon>Clohesyomyces</taxon>
    </lineage>
</organism>
<keyword evidence="9" id="KW-0732">Signal</keyword>
<dbReference type="Pfam" id="PF00096">
    <property type="entry name" value="zf-C2H2"/>
    <property type="match status" value="2"/>
</dbReference>
<evidence type="ECO:0000313" key="11">
    <source>
        <dbReference type="EMBL" id="ORX98107.1"/>
    </source>
</evidence>
<keyword evidence="3" id="KW-0677">Repeat</keyword>
<dbReference type="EMBL" id="MCFA01000221">
    <property type="protein sequence ID" value="ORX98107.1"/>
    <property type="molecule type" value="Genomic_DNA"/>
</dbReference>
<dbReference type="InterPro" id="IPR013087">
    <property type="entry name" value="Znf_C2H2_type"/>
</dbReference>
<dbReference type="SMART" id="SM00355">
    <property type="entry name" value="ZnF_C2H2"/>
    <property type="match status" value="3"/>
</dbReference>
<dbReference type="Proteomes" id="UP000193144">
    <property type="component" value="Unassembled WGS sequence"/>
</dbReference>
<evidence type="ECO:0000256" key="7">
    <source>
        <dbReference type="PROSITE-ProRule" id="PRU00042"/>
    </source>
</evidence>
<dbReference type="OrthoDB" id="8922241at2759"/>
<dbReference type="FunFam" id="3.30.160.60:FF:000446">
    <property type="entry name" value="Zinc finger protein"/>
    <property type="match status" value="1"/>
</dbReference>
<evidence type="ECO:0000313" key="12">
    <source>
        <dbReference type="Proteomes" id="UP000193144"/>
    </source>
</evidence>
<dbReference type="GO" id="GO:0000981">
    <property type="term" value="F:DNA-binding transcription factor activity, RNA polymerase II-specific"/>
    <property type="evidence" value="ECO:0007669"/>
    <property type="project" value="TreeGrafter"/>
</dbReference>
<feature type="domain" description="C2H2-type" evidence="10">
    <location>
        <begin position="204"/>
        <end position="231"/>
    </location>
</feature>
<feature type="compositionally biased region" description="Basic residues" evidence="8">
    <location>
        <begin position="156"/>
        <end position="168"/>
    </location>
</feature>
<sequence>MLSVLLFVLLLTIFFDPVAATGPSMEFDFPMASLESFYPDPENILADFCAVCYHYRDQCLCMITPQMFPQFTTTWSSTITAETLLNHDDWPRDAAPPAPASPQTQPLYDNTPGQPLINEVVEHLREAGTRVLPSTIKVHIDTTYLPGDRTQPAAKAPRKSSNTRHKLKRDGFPCPKQDCDKVYHRDCDLKRHCKTHVPRNERPHKCKVCGQGFQYPKDLKRHRPTHASPESSPETLFHCPDCNTGFPRRDNMLRHQRKQHPSSDSS</sequence>
<dbReference type="PROSITE" id="PS50157">
    <property type="entry name" value="ZINC_FINGER_C2H2_2"/>
    <property type="match status" value="3"/>
</dbReference>
<reference evidence="11 12" key="1">
    <citation type="submission" date="2016-07" db="EMBL/GenBank/DDBJ databases">
        <title>Pervasive Adenine N6-methylation of Active Genes in Fungi.</title>
        <authorList>
            <consortium name="DOE Joint Genome Institute"/>
            <person name="Mondo S.J."/>
            <person name="Dannebaum R.O."/>
            <person name="Kuo R.C."/>
            <person name="Labutti K."/>
            <person name="Haridas S."/>
            <person name="Kuo A."/>
            <person name="Salamov A."/>
            <person name="Ahrendt S.R."/>
            <person name="Lipzen A."/>
            <person name="Sullivan W."/>
            <person name="Andreopoulos W.B."/>
            <person name="Clum A."/>
            <person name="Lindquist E."/>
            <person name="Daum C."/>
            <person name="Ramamoorthy G.K."/>
            <person name="Gryganskyi A."/>
            <person name="Culley D."/>
            <person name="Magnuson J.K."/>
            <person name="James T.Y."/>
            <person name="O'Malley M.A."/>
            <person name="Stajich J.E."/>
            <person name="Spatafora J.W."/>
            <person name="Visel A."/>
            <person name="Grigoriev I.V."/>
        </authorList>
    </citation>
    <scope>NUCLEOTIDE SEQUENCE [LARGE SCALE GENOMIC DNA]</scope>
    <source>
        <strain evidence="11 12">CBS 115471</strain>
    </source>
</reference>
<feature type="signal peptide" evidence="9">
    <location>
        <begin position="1"/>
        <end position="20"/>
    </location>
</feature>
<keyword evidence="4 7" id="KW-0863">Zinc-finger</keyword>
<gene>
    <name evidence="11" type="ORF">BCR34DRAFT_607029</name>
</gene>
<feature type="region of interest" description="Disordered" evidence="8">
    <location>
        <begin position="147"/>
        <end position="170"/>
    </location>
</feature>
<keyword evidence="12" id="KW-1185">Reference proteome</keyword>
<feature type="domain" description="C2H2-type" evidence="10">
    <location>
        <begin position="237"/>
        <end position="265"/>
    </location>
</feature>
<feature type="region of interest" description="Disordered" evidence="8">
    <location>
        <begin position="88"/>
        <end position="111"/>
    </location>
</feature>
<dbReference type="GO" id="GO:0005634">
    <property type="term" value="C:nucleus"/>
    <property type="evidence" value="ECO:0007669"/>
    <property type="project" value="UniProtKB-SubCell"/>
</dbReference>
<evidence type="ECO:0000256" key="5">
    <source>
        <dbReference type="ARBA" id="ARBA00022833"/>
    </source>
</evidence>
<dbReference type="PANTHER" id="PTHR24394:SF29">
    <property type="entry name" value="MYONEURIN"/>
    <property type="match status" value="1"/>
</dbReference>
<protein>
    <recommendedName>
        <fullName evidence="10">C2H2-type domain-containing protein</fullName>
    </recommendedName>
</protein>
<dbReference type="SUPFAM" id="SSF57667">
    <property type="entry name" value="beta-beta-alpha zinc fingers"/>
    <property type="match status" value="2"/>
</dbReference>
<dbReference type="GO" id="GO:0008270">
    <property type="term" value="F:zinc ion binding"/>
    <property type="evidence" value="ECO:0007669"/>
    <property type="project" value="UniProtKB-KW"/>
</dbReference>
<proteinExistence type="predicted"/>
<dbReference type="AlphaFoldDB" id="A0A1Y1YJ99"/>
<keyword evidence="5" id="KW-0862">Zinc</keyword>
<feature type="region of interest" description="Disordered" evidence="8">
    <location>
        <begin position="217"/>
        <end position="236"/>
    </location>
</feature>
<keyword evidence="2" id="KW-0479">Metal-binding</keyword>
<evidence type="ECO:0000256" key="8">
    <source>
        <dbReference type="SAM" id="MobiDB-lite"/>
    </source>
</evidence>
<dbReference type="PROSITE" id="PS00028">
    <property type="entry name" value="ZINC_FINGER_C2H2_1"/>
    <property type="match status" value="3"/>
</dbReference>
<feature type="chain" id="PRO_5012960146" description="C2H2-type domain-containing protein" evidence="9">
    <location>
        <begin position="21"/>
        <end position="266"/>
    </location>
</feature>
<evidence type="ECO:0000256" key="4">
    <source>
        <dbReference type="ARBA" id="ARBA00022771"/>
    </source>
</evidence>